<name>A0A2H1E8B4_9FLAO</name>
<evidence type="ECO:0000256" key="1">
    <source>
        <dbReference type="SAM" id="Phobius"/>
    </source>
</evidence>
<keyword evidence="1" id="KW-1133">Transmembrane helix</keyword>
<keyword evidence="3" id="KW-1185">Reference proteome</keyword>
<feature type="transmembrane region" description="Helical" evidence="1">
    <location>
        <begin position="68"/>
        <end position="87"/>
    </location>
</feature>
<dbReference type="KEGG" id="tmar:MARIT_1147"/>
<feature type="transmembrane region" description="Helical" evidence="1">
    <location>
        <begin position="6"/>
        <end position="25"/>
    </location>
</feature>
<protein>
    <submittedName>
        <fullName evidence="2">Uncharacterized protein</fullName>
    </submittedName>
</protein>
<feature type="transmembrane region" description="Helical" evidence="1">
    <location>
        <begin position="93"/>
        <end position="113"/>
    </location>
</feature>
<evidence type="ECO:0000313" key="3">
    <source>
        <dbReference type="Proteomes" id="UP000231564"/>
    </source>
</evidence>
<dbReference type="EMBL" id="LT634361">
    <property type="protein sequence ID" value="SFZ81510.1"/>
    <property type="molecule type" value="Genomic_DNA"/>
</dbReference>
<evidence type="ECO:0000313" key="2">
    <source>
        <dbReference type="EMBL" id="SFZ81510.1"/>
    </source>
</evidence>
<gene>
    <name evidence="2" type="ORF">MARIT_1147</name>
</gene>
<sequence>MKKKTKTYFIVLVNFVIIFCSNWYIKFRIAKANKLLRFIKINSTDFSEKERVYAGINQINEIGFGTDLILLFSGILFFLNSISLKYVLKTNLWFLKALFVFIITIFGSFLFYLSIQKTS</sequence>
<dbReference type="Proteomes" id="UP000231564">
    <property type="component" value="Chromosome MARIT"/>
</dbReference>
<organism evidence="2 3">
    <name type="scientific">Tenacibaculum maritimum NCIMB 2154</name>
    <dbReference type="NCBI Taxonomy" id="1349785"/>
    <lineage>
        <taxon>Bacteria</taxon>
        <taxon>Pseudomonadati</taxon>
        <taxon>Bacteroidota</taxon>
        <taxon>Flavobacteriia</taxon>
        <taxon>Flavobacteriales</taxon>
        <taxon>Flavobacteriaceae</taxon>
        <taxon>Tenacibaculum</taxon>
    </lineage>
</organism>
<accession>A0A2H1E8B4</accession>
<keyword evidence="1" id="KW-0472">Membrane</keyword>
<dbReference type="AlphaFoldDB" id="A0A2H1E8B4"/>
<keyword evidence="1" id="KW-0812">Transmembrane</keyword>
<proteinExistence type="predicted"/>
<reference evidence="2 3" key="1">
    <citation type="submission" date="2016-11" db="EMBL/GenBank/DDBJ databases">
        <authorList>
            <person name="Jaros S."/>
            <person name="Januszkiewicz K."/>
            <person name="Wedrychowicz H."/>
        </authorList>
    </citation>
    <scope>NUCLEOTIDE SEQUENCE [LARGE SCALE GENOMIC DNA]</scope>
    <source>
        <strain evidence="2">NCIMB 2154T</strain>
    </source>
</reference>